<protein>
    <submittedName>
        <fullName evidence="4">Alpha/beta hydrolase</fullName>
    </submittedName>
</protein>
<dbReference type="AlphaFoldDB" id="A0A4V2XS03"/>
<feature type="domain" description="AB hydrolase-1" evidence="3">
    <location>
        <begin position="29"/>
        <end position="141"/>
    </location>
</feature>
<gene>
    <name evidence="4" type="ORF">E1261_09810</name>
</gene>
<keyword evidence="5" id="KW-1185">Reference proteome</keyword>
<comment type="caution">
    <text evidence="4">The sequence shown here is derived from an EMBL/GenBank/DDBJ whole genome shotgun (WGS) entry which is preliminary data.</text>
</comment>
<dbReference type="Proteomes" id="UP000295075">
    <property type="component" value="Unassembled WGS sequence"/>
</dbReference>
<keyword evidence="4" id="KW-0378">Hydrolase</keyword>
<dbReference type="GO" id="GO:0004601">
    <property type="term" value="F:peroxidase activity"/>
    <property type="evidence" value="ECO:0007669"/>
    <property type="project" value="UniProtKB-KW"/>
</dbReference>
<dbReference type="PANTHER" id="PTHR43433">
    <property type="entry name" value="HYDROLASE, ALPHA/BETA FOLD FAMILY PROTEIN"/>
    <property type="match status" value="1"/>
</dbReference>
<dbReference type="SUPFAM" id="SSF53474">
    <property type="entry name" value="alpha/beta-Hydrolases"/>
    <property type="match status" value="1"/>
</dbReference>
<name>A0A4V2XS03_9ACTN</name>
<organism evidence="4 5">
    <name type="scientific">Kribbella albertanoniae</name>
    <dbReference type="NCBI Taxonomy" id="1266829"/>
    <lineage>
        <taxon>Bacteria</taxon>
        <taxon>Bacillati</taxon>
        <taxon>Actinomycetota</taxon>
        <taxon>Actinomycetes</taxon>
        <taxon>Propionibacteriales</taxon>
        <taxon>Kribbellaceae</taxon>
        <taxon>Kribbella</taxon>
    </lineage>
</organism>
<evidence type="ECO:0000256" key="1">
    <source>
        <dbReference type="ARBA" id="ARBA00022559"/>
    </source>
</evidence>
<dbReference type="InterPro" id="IPR000639">
    <property type="entry name" value="Epox_hydrolase-like"/>
</dbReference>
<evidence type="ECO:0000259" key="3">
    <source>
        <dbReference type="Pfam" id="PF00561"/>
    </source>
</evidence>
<reference evidence="4 5" key="1">
    <citation type="submission" date="2019-03" db="EMBL/GenBank/DDBJ databases">
        <title>Draft genome sequences of novel Actinobacteria.</title>
        <authorList>
            <person name="Sahin N."/>
            <person name="Ay H."/>
            <person name="Saygin H."/>
        </authorList>
    </citation>
    <scope>NUCLEOTIDE SEQUENCE [LARGE SCALE GENOMIC DNA]</scope>
    <source>
        <strain evidence="4 5">JCM 30547</strain>
    </source>
</reference>
<dbReference type="InterPro" id="IPR000073">
    <property type="entry name" value="AB_hydrolase_1"/>
</dbReference>
<dbReference type="Gene3D" id="3.40.50.1820">
    <property type="entry name" value="alpha/beta hydrolase"/>
    <property type="match status" value="2"/>
</dbReference>
<sequence length="365" mass="38119">MQAERSGVTTTDGIHLNVESTGPADAPVTVLLVHGWTCSTRAWHHQVEGLPRILGANAVRVVTYDHRGHGQSDAAPPGSLRIEQLADDLVTVLDEVVGDGPVVYAGHSMGGMTLMELADKRPDLFGSRIKAAALVSTSSGQAARGAFGIPVCFEPAAVRIAPRVAQVVGTRVDRRAERLSAAAAAAADNAVVAAEGVASAVADAAGRAATTAAGAVEGVALKAGGAAGRVVGGREMARAARANVAALMQRPALRQVVFGKKVDPAEIAIFQEGLALLPGATYSGFFEAILEHDRVHALKVLDQIPVEVMHGTRDRLLPPRHANRIAAELPSARVWMYPGAGHMLPQERPRDVTHRLASLARKIAS</sequence>
<keyword evidence="1" id="KW-0560">Oxidoreductase</keyword>
<proteinExistence type="predicted"/>
<evidence type="ECO:0000313" key="5">
    <source>
        <dbReference type="Proteomes" id="UP000295075"/>
    </source>
</evidence>
<keyword evidence="1" id="KW-0575">Peroxidase</keyword>
<evidence type="ECO:0000256" key="2">
    <source>
        <dbReference type="SAM" id="MobiDB-lite"/>
    </source>
</evidence>
<accession>A0A4V2XS03</accession>
<dbReference type="EMBL" id="SMKA01000028">
    <property type="protein sequence ID" value="TDC31935.1"/>
    <property type="molecule type" value="Genomic_DNA"/>
</dbReference>
<dbReference type="InterPro" id="IPR050471">
    <property type="entry name" value="AB_hydrolase"/>
</dbReference>
<dbReference type="GO" id="GO:0016787">
    <property type="term" value="F:hydrolase activity"/>
    <property type="evidence" value="ECO:0007669"/>
    <property type="project" value="UniProtKB-KW"/>
</dbReference>
<feature type="region of interest" description="Disordered" evidence="2">
    <location>
        <begin position="1"/>
        <end position="20"/>
    </location>
</feature>
<dbReference type="PANTHER" id="PTHR43433:SF5">
    <property type="entry name" value="AB HYDROLASE-1 DOMAIN-CONTAINING PROTEIN"/>
    <property type="match status" value="1"/>
</dbReference>
<dbReference type="PRINTS" id="PR00412">
    <property type="entry name" value="EPOXHYDRLASE"/>
</dbReference>
<dbReference type="Pfam" id="PF00561">
    <property type="entry name" value="Abhydrolase_1"/>
    <property type="match status" value="1"/>
</dbReference>
<dbReference type="InterPro" id="IPR029058">
    <property type="entry name" value="AB_hydrolase_fold"/>
</dbReference>
<dbReference type="OrthoDB" id="5422338at2"/>
<evidence type="ECO:0000313" key="4">
    <source>
        <dbReference type="EMBL" id="TDC31935.1"/>
    </source>
</evidence>